<dbReference type="OrthoDB" id="194364at2759"/>
<comment type="caution">
    <text evidence="3">The sequence shown here is derived from an EMBL/GenBank/DDBJ whole genome shotgun (WGS) entry which is preliminary data.</text>
</comment>
<feature type="signal peptide" evidence="2">
    <location>
        <begin position="1"/>
        <end position="18"/>
    </location>
</feature>
<feature type="chain" id="PRO_5012757800" evidence="2">
    <location>
        <begin position="19"/>
        <end position="158"/>
    </location>
</feature>
<proteinExistence type="predicted"/>
<keyword evidence="4" id="KW-1185">Reference proteome</keyword>
<gene>
    <name evidence="3" type="ORF">FisN_1Lh679</name>
</gene>
<evidence type="ECO:0000256" key="1">
    <source>
        <dbReference type="SAM" id="MobiDB-lite"/>
    </source>
</evidence>
<dbReference type="AlphaFoldDB" id="A0A1Z5K149"/>
<evidence type="ECO:0000313" key="4">
    <source>
        <dbReference type="Proteomes" id="UP000198406"/>
    </source>
</evidence>
<dbReference type="InParanoid" id="A0A1Z5K149"/>
<dbReference type="Proteomes" id="UP000198406">
    <property type="component" value="Unassembled WGS sequence"/>
</dbReference>
<feature type="region of interest" description="Disordered" evidence="1">
    <location>
        <begin position="133"/>
        <end position="158"/>
    </location>
</feature>
<accession>A0A1Z5K149</accession>
<evidence type="ECO:0000313" key="3">
    <source>
        <dbReference type="EMBL" id="GAX19862.1"/>
    </source>
</evidence>
<keyword evidence="2" id="KW-0732">Signal</keyword>
<dbReference type="EMBL" id="BDSP01000141">
    <property type="protein sequence ID" value="GAX19862.1"/>
    <property type="molecule type" value="Genomic_DNA"/>
</dbReference>
<organism evidence="3 4">
    <name type="scientific">Fistulifera solaris</name>
    <name type="common">Oleaginous diatom</name>
    <dbReference type="NCBI Taxonomy" id="1519565"/>
    <lineage>
        <taxon>Eukaryota</taxon>
        <taxon>Sar</taxon>
        <taxon>Stramenopiles</taxon>
        <taxon>Ochrophyta</taxon>
        <taxon>Bacillariophyta</taxon>
        <taxon>Bacillariophyceae</taxon>
        <taxon>Bacillariophycidae</taxon>
        <taxon>Naviculales</taxon>
        <taxon>Naviculaceae</taxon>
        <taxon>Fistulifera</taxon>
    </lineage>
</organism>
<name>A0A1Z5K149_FISSO</name>
<sequence length="158" mass="17464">MRILSLAPFFALVASSYGFTTAPPMRSAATRLSLMTQSESDALIAKVNDCAESECGIDDVSELIYTLQEQQKELSDRLEQVRKMIHVLDHINGSDDRKVDEVRETVRAIFRIFQMGDKASGNNYPSLSKPVGWSGEVGNGPTTAYDALPPKRISKKQP</sequence>
<protein>
    <submittedName>
        <fullName evidence="3">Uncharacterized protein</fullName>
    </submittedName>
</protein>
<evidence type="ECO:0000256" key="2">
    <source>
        <dbReference type="SAM" id="SignalP"/>
    </source>
</evidence>
<reference evidence="3 4" key="1">
    <citation type="journal article" date="2015" name="Plant Cell">
        <title>Oil accumulation by the oleaginous diatom Fistulifera solaris as revealed by the genome and transcriptome.</title>
        <authorList>
            <person name="Tanaka T."/>
            <person name="Maeda Y."/>
            <person name="Veluchamy A."/>
            <person name="Tanaka M."/>
            <person name="Abida H."/>
            <person name="Marechal E."/>
            <person name="Bowler C."/>
            <person name="Muto M."/>
            <person name="Sunaga Y."/>
            <person name="Tanaka M."/>
            <person name="Yoshino T."/>
            <person name="Taniguchi T."/>
            <person name="Fukuda Y."/>
            <person name="Nemoto M."/>
            <person name="Matsumoto M."/>
            <person name="Wong P.S."/>
            <person name="Aburatani S."/>
            <person name="Fujibuchi W."/>
        </authorList>
    </citation>
    <scope>NUCLEOTIDE SEQUENCE [LARGE SCALE GENOMIC DNA]</scope>
    <source>
        <strain evidence="3 4">JPCC DA0580</strain>
    </source>
</reference>